<name>H1Y4H0_9SPHI</name>
<dbReference type="Proteomes" id="UP000002774">
    <property type="component" value="Chromosome"/>
</dbReference>
<protein>
    <submittedName>
        <fullName evidence="1">Uncharacterized protein</fullName>
    </submittedName>
</protein>
<dbReference type="HOGENOM" id="CLU_2618153_0_0_10"/>
<dbReference type="RefSeq" id="WP_008506929.1">
    <property type="nucleotide sequence ID" value="NZ_CM001403.1"/>
</dbReference>
<dbReference type="STRING" id="714943.Mucpa_2640"/>
<gene>
    <name evidence="1" type="ORF">Mucpa_2640</name>
</gene>
<evidence type="ECO:0000313" key="1">
    <source>
        <dbReference type="EMBL" id="EHQ26754.1"/>
    </source>
</evidence>
<sequence>MFLQSGYTTSAVYAPVSQLLKKLCRKVWYLVEEKTTLSLQLKRTALAVPVNMALKALLILFYPKHTQYTLPNELTLHP</sequence>
<evidence type="ECO:0000313" key="2">
    <source>
        <dbReference type="Proteomes" id="UP000002774"/>
    </source>
</evidence>
<dbReference type="EMBL" id="CM001403">
    <property type="protein sequence ID" value="EHQ26754.1"/>
    <property type="molecule type" value="Genomic_DNA"/>
</dbReference>
<reference evidence="1" key="1">
    <citation type="submission" date="2011-09" db="EMBL/GenBank/DDBJ databases">
        <title>The permanent draft genome of Mucilaginibacter paludis DSM 18603.</title>
        <authorList>
            <consortium name="US DOE Joint Genome Institute (JGI-PGF)"/>
            <person name="Lucas S."/>
            <person name="Han J."/>
            <person name="Lapidus A."/>
            <person name="Bruce D."/>
            <person name="Goodwin L."/>
            <person name="Pitluck S."/>
            <person name="Peters L."/>
            <person name="Kyrpides N."/>
            <person name="Mavromatis K."/>
            <person name="Ivanova N."/>
            <person name="Mikhailova N."/>
            <person name="Held B."/>
            <person name="Detter J.C."/>
            <person name="Tapia R."/>
            <person name="Han C."/>
            <person name="Land M."/>
            <person name="Hauser L."/>
            <person name="Markowitz V."/>
            <person name="Cheng J.-F."/>
            <person name="Hugenholtz P."/>
            <person name="Woyke T."/>
            <person name="Wu D."/>
            <person name="Tindall B."/>
            <person name="Brambilla E."/>
            <person name="Klenk H.-P."/>
            <person name="Eisen J.A."/>
        </authorList>
    </citation>
    <scope>NUCLEOTIDE SEQUENCE [LARGE SCALE GENOMIC DNA]</scope>
    <source>
        <strain evidence="1">DSM 18603</strain>
    </source>
</reference>
<keyword evidence="2" id="KW-1185">Reference proteome</keyword>
<proteinExistence type="predicted"/>
<organism evidence="1 2">
    <name type="scientific">Mucilaginibacter paludis DSM 18603</name>
    <dbReference type="NCBI Taxonomy" id="714943"/>
    <lineage>
        <taxon>Bacteria</taxon>
        <taxon>Pseudomonadati</taxon>
        <taxon>Bacteroidota</taxon>
        <taxon>Sphingobacteriia</taxon>
        <taxon>Sphingobacteriales</taxon>
        <taxon>Sphingobacteriaceae</taxon>
        <taxon>Mucilaginibacter</taxon>
    </lineage>
</organism>
<accession>H1Y4H0</accession>
<dbReference type="AlphaFoldDB" id="H1Y4H0"/>